<dbReference type="Gene3D" id="1.20.120.30">
    <property type="entry name" value="Aspartate receptor, ligand-binding domain"/>
    <property type="match status" value="1"/>
</dbReference>
<dbReference type="InterPro" id="IPR004089">
    <property type="entry name" value="MCPsignal_dom"/>
</dbReference>
<evidence type="ECO:0000259" key="5">
    <source>
        <dbReference type="PROSITE" id="PS50111"/>
    </source>
</evidence>
<comment type="subcellular location">
    <subcellularLocation>
        <location evidence="1">Membrane</location>
    </subcellularLocation>
</comment>
<keyword evidence="7" id="KW-1185">Reference proteome</keyword>
<accession>A0A3N5Y583</accession>
<evidence type="ECO:0000313" key="6">
    <source>
        <dbReference type="EMBL" id="RPJ68403.1"/>
    </source>
</evidence>
<evidence type="ECO:0000256" key="3">
    <source>
        <dbReference type="PROSITE-ProRule" id="PRU00284"/>
    </source>
</evidence>
<dbReference type="PANTHER" id="PTHR32089">
    <property type="entry name" value="METHYL-ACCEPTING CHEMOTAXIS PROTEIN MCPB"/>
    <property type="match status" value="1"/>
</dbReference>
<dbReference type="Gene3D" id="6.10.250.3200">
    <property type="match status" value="1"/>
</dbReference>
<dbReference type="InterPro" id="IPR025991">
    <property type="entry name" value="Chemoreceptor_zinc-bind_dom"/>
</dbReference>
<dbReference type="PROSITE" id="PS50111">
    <property type="entry name" value="CHEMOTAXIS_TRANSDUC_2"/>
    <property type="match status" value="1"/>
</dbReference>
<dbReference type="Proteomes" id="UP000275281">
    <property type="component" value="Unassembled WGS sequence"/>
</dbReference>
<protein>
    <submittedName>
        <fullName evidence="6">Chemotaxis protein</fullName>
    </submittedName>
</protein>
<evidence type="ECO:0000256" key="1">
    <source>
        <dbReference type="ARBA" id="ARBA00004370"/>
    </source>
</evidence>
<evidence type="ECO:0000313" key="7">
    <source>
        <dbReference type="Proteomes" id="UP000275281"/>
    </source>
</evidence>
<dbReference type="GO" id="GO:0007165">
    <property type="term" value="P:signal transduction"/>
    <property type="evidence" value="ECO:0007669"/>
    <property type="project" value="UniProtKB-KW"/>
</dbReference>
<dbReference type="SUPFAM" id="SSF58104">
    <property type="entry name" value="Methyl-accepting chemotaxis protein (MCP) signaling domain"/>
    <property type="match status" value="1"/>
</dbReference>
<reference evidence="6 7" key="1">
    <citation type="submission" date="2018-11" db="EMBL/GenBank/DDBJ databases">
        <authorList>
            <person name="Ye M.-Q."/>
            <person name="Du Z.-J."/>
        </authorList>
    </citation>
    <scope>NUCLEOTIDE SEQUENCE [LARGE SCALE GENOMIC DNA]</scope>
    <source>
        <strain evidence="6 7">U0105</strain>
    </source>
</reference>
<feature type="coiled-coil region" evidence="4">
    <location>
        <begin position="8"/>
        <end position="49"/>
    </location>
</feature>
<evidence type="ECO:0000256" key="4">
    <source>
        <dbReference type="SAM" id="Coils"/>
    </source>
</evidence>
<dbReference type="Pfam" id="PF00015">
    <property type="entry name" value="MCPsignal"/>
    <property type="match status" value="1"/>
</dbReference>
<proteinExistence type="predicted"/>
<evidence type="ECO:0000256" key="2">
    <source>
        <dbReference type="ARBA" id="ARBA00023224"/>
    </source>
</evidence>
<dbReference type="PANTHER" id="PTHR32089:SF112">
    <property type="entry name" value="LYSOZYME-LIKE PROTEIN-RELATED"/>
    <property type="match status" value="1"/>
</dbReference>
<dbReference type="SMART" id="SM00283">
    <property type="entry name" value="MA"/>
    <property type="match status" value="1"/>
</dbReference>
<dbReference type="GO" id="GO:0006935">
    <property type="term" value="P:chemotaxis"/>
    <property type="evidence" value="ECO:0007669"/>
    <property type="project" value="UniProtKB-ARBA"/>
</dbReference>
<keyword evidence="2 3" id="KW-0807">Transducer</keyword>
<dbReference type="AlphaFoldDB" id="A0A3N5Y583"/>
<gene>
    <name evidence="6" type="ORF">DRW07_03060</name>
</gene>
<dbReference type="OrthoDB" id="9808588at2"/>
<dbReference type="Pfam" id="PF13682">
    <property type="entry name" value="CZB"/>
    <property type="match status" value="1"/>
</dbReference>
<keyword evidence="4" id="KW-0175">Coiled coil</keyword>
<comment type="caution">
    <text evidence="6">The sequence shown here is derived from an EMBL/GenBank/DDBJ whole genome shotgun (WGS) entry which is preliminary data.</text>
</comment>
<dbReference type="GO" id="GO:0016020">
    <property type="term" value="C:membrane"/>
    <property type="evidence" value="ECO:0007669"/>
    <property type="project" value="UniProtKB-SubCell"/>
</dbReference>
<sequence>MFVFSAKYEEEKQKNDALNAKIAQLEQDNAQLEQENKALQQSLSESTDSGTNESQLVRCLVESMSQVEGIRQTVFESFQLIEEEARSVAKMNELFTVSTESLERIVGSMNNMGAKMSGMSSSINGLSEKADSINKFVSTITNISDQTNLLALNAAIEAARAGDAGRGFSVVADEVRSLATETNKSASEVADLVNTIIDSTKGAVSSVDEIKGNNDLLSEGVNQLNAHYGGIIERCEAMKLTIDASSHRSFIQTVKLDHIVWKGDVYAVLMGKSAKRIEDFADHTMCRLGKWYQQDGKTKFAGNSAFRELDGPHAKVHKYGVDAMRAFQQGDQETGIAHLLEMEQASERVMAILDQLTELAT</sequence>
<feature type="domain" description="Methyl-accepting transducer" evidence="5">
    <location>
        <begin position="31"/>
        <end position="209"/>
    </location>
</feature>
<dbReference type="RefSeq" id="WP_124026404.1">
    <property type="nucleotide sequence ID" value="NZ_JBHRSN010000005.1"/>
</dbReference>
<dbReference type="EMBL" id="RPOK01000001">
    <property type="protein sequence ID" value="RPJ68403.1"/>
    <property type="molecule type" value="Genomic_DNA"/>
</dbReference>
<organism evidence="6 7">
    <name type="scientific">Alteromonas sediminis</name>
    <dbReference type="NCBI Taxonomy" id="2259342"/>
    <lineage>
        <taxon>Bacteria</taxon>
        <taxon>Pseudomonadati</taxon>
        <taxon>Pseudomonadota</taxon>
        <taxon>Gammaproteobacteria</taxon>
        <taxon>Alteromonadales</taxon>
        <taxon>Alteromonadaceae</taxon>
        <taxon>Alteromonas/Salinimonas group</taxon>
        <taxon>Alteromonas</taxon>
    </lineage>
</organism>
<name>A0A3N5Y583_9ALTE</name>